<dbReference type="Proteomes" id="UP000076842">
    <property type="component" value="Unassembled WGS sequence"/>
</dbReference>
<organism evidence="2 3">
    <name type="scientific">Calocera cornea HHB12733</name>
    <dbReference type="NCBI Taxonomy" id="1353952"/>
    <lineage>
        <taxon>Eukaryota</taxon>
        <taxon>Fungi</taxon>
        <taxon>Dikarya</taxon>
        <taxon>Basidiomycota</taxon>
        <taxon>Agaricomycotina</taxon>
        <taxon>Dacrymycetes</taxon>
        <taxon>Dacrymycetales</taxon>
        <taxon>Dacrymycetaceae</taxon>
        <taxon>Calocera</taxon>
    </lineage>
</organism>
<keyword evidence="3" id="KW-1185">Reference proteome</keyword>
<dbReference type="AlphaFoldDB" id="A0A165EBW7"/>
<evidence type="ECO:0000313" key="3">
    <source>
        <dbReference type="Proteomes" id="UP000076842"/>
    </source>
</evidence>
<name>A0A165EBW7_9BASI</name>
<proteinExistence type="predicted"/>
<dbReference type="InParanoid" id="A0A165EBW7"/>
<sequence>MAEFSSNLPSSEPLPAAADVTGTVDDDFATELEASQAFEAQREEEDVFLVKPTSATVVEKPAAPPTSSAAEPIYPAGGAAKEVDVSVPASAPEVVKGDAKKPAPLPTSVSEEPASTASPTGTPISRRSFPTTESGPGSPGSPGGEEKRKKRTSIFGLALHTLRSASSSRSRSRSRPPETQRPAPFHVTSRLTPVYASSPFLYQSSPIFPAPHYATLAFCDSRYPGTSSRRQPPRCLWNRAALGSNVLFFPIAPGRFPQVSGNFSLFFSLCSFWYLHCLLQGINLPISSPAINAISFSMYRNTSQHIATHRTAALCQRSPVSRCHYSPTAG</sequence>
<feature type="compositionally biased region" description="Polar residues" evidence="1">
    <location>
        <begin position="1"/>
        <end position="10"/>
    </location>
</feature>
<reference evidence="2 3" key="1">
    <citation type="journal article" date="2016" name="Mol. Biol. Evol.">
        <title>Comparative Genomics of Early-Diverging Mushroom-Forming Fungi Provides Insights into the Origins of Lignocellulose Decay Capabilities.</title>
        <authorList>
            <person name="Nagy L.G."/>
            <person name="Riley R."/>
            <person name="Tritt A."/>
            <person name="Adam C."/>
            <person name="Daum C."/>
            <person name="Floudas D."/>
            <person name="Sun H."/>
            <person name="Yadav J.S."/>
            <person name="Pangilinan J."/>
            <person name="Larsson K.H."/>
            <person name="Matsuura K."/>
            <person name="Barry K."/>
            <person name="Labutti K."/>
            <person name="Kuo R."/>
            <person name="Ohm R.A."/>
            <person name="Bhattacharya S.S."/>
            <person name="Shirouzu T."/>
            <person name="Yoshinaga Y."/>
            <person name="Martin F.M."/>
            <person name="Grigoriev I.V."/>
            <person name="Hibbett D.S."/>
        </authorList>
    </citation>
    <scope>NUCLEOTIDE SEQUENCE [LARGE SCALE GENOMIC DNA]</scope>
    <source>
        <strain evidence="2 3">HHB12733</strain>
    </source>
</reference>
<feature type="compositionally biased region" description="Polar residues" evidence="1">
    <location>
        <begin position="107"/>
        <end position="132"/>
    </location>
</feature>
<dbReference type="STRING" id="1353952.A0A165EBW7"/>
<feature type="region of interest" description="Disordered" evidence="1">
    <location>
        <begin position="1"/>
        <end position="22"/>
    </location>
</feature>
<feature type="region of interest" description="Disordered" evidence="1">
    <location>
        <begin position="56"/>
        <end position="75"/>
    </location>
</feature>
<dbReference type="EMBL" id="KV424012">
    <property type="protein sequence ID" value="KZT54532.1"/>
    <property type="molecule type" value="Genomic_DNA"/>
</dbReference>
<gene>
    <name evidence="2" type="ORF">CALCODRAFT_382665</name>
</gene>
<feature type="region of interest" description="Disordered" evidence="1">
    <location>
        <begin position="92"/>
        <end position="150"/>
    </location>
</feature>
<feature type="region of interest" description="Disordered" evidence="1">
    <location>
        <begin position="163"/>
        <end position="186"/>
    </location>
</feature>
<accession>A0A165EBW7</accession>
<protein>
    <submittedName>
        <fullName evidence="2">Uncharacterized protein</fullName>
    </submittedName>
</protein>
<evidence type="ECO:0000256" key="1">
    <source>
        <dbReference type="SAM" id="MobiDB-lite"/>
    </source>
</evidence>
<evidence type="ECO:0000313" key="2">
    <source>
        <dbReference type="EMBL" id="KZT54532.1"/>
    </source>
</evidence>